<dbReference type="CDD" id="cd00090">
    <property type="entry name" value="HTH_ARSR"/>
    <property type="match status" value="1"/>
</dbReference>
<proteinExistence type="predicted"/>
<evidence type="ECO:0000259" key="4">
    <source>
        <dbReference type="PROSITE" id="PS50987"/>
    </source>
</evidence>
<evidence type="ECO:0000256" key="3">
    <source>
        <dbReference type="ARBA" id="ARBA00023163"/>
    </source>
</evidence>
<organism evidence="5 6">
    <name type="scientific">Campylobacter subantarcticus LMG 24374</name>
    <dbReference type="NCBI Taxonomy" id="1388751"/>
    <lineage>
        <taxon>Bacteria</taxon>
        <taxon>Pseudomonadati</taxon>
        <taxon>Campylobacterota</taxon>
        <taxon>Epsilonproteobacteria</taxon>
        <taxon>Campylobacterales</taxon>
        <taxon>Campylobacteraceae</taxon>
        <taxon>Campylobacter</taxon>
    </lineage>
</organism>
<dbReference type="RefSeq" id="WP_039663442.1">
    <property type="nucleotide sequence ID" value="NZ_CP007772.1"/>
</dbReference>
<dbReference type="Proteomes" id="UP000031135">
    <property type="component" value="Chromosome"/>
</dbReference>
<dbReference type="Gene3D" id="1.10.10.10">
    <property type="entry name" value="Winged helix-like DNA-binding domain superfamily/Winged helix DNA-binding domain"/>
    <property type="match status" value="1"/>
</dbReference>
<evidence type="ECO:0000256" key="1">
    <source>
        <dbReference type="ARBA" id="ARBA00023015"/>
    </source>
</evidence>
<dbReference type="GO" id="GO:0003700">
    <property type="term" value="F:DNA-binding transcription factor activity"/>
    <property type="evidence" value="ECO:0007669"/>
    <property type="project" value="InterPro"/>
</dbReference>
<dbReference type="EMBL" id="CP007772">
    <property type="protein sequence ID" value="AJC90557.1"/>
    <property type="molecule type" value="Genomic_DNA"/>
</dbReference>
<dbReference type="Pfam" id="PF01022">
    <property type="entry name" value="HTH_5"/>
    <property type="match status" value="1"/>
</dbReference>
<sequence>MQEFLKITSAINDESRILILAFLQKHGKLCVCDLQSSLNMSQSRLSRHLKILKEANFLEVDRQGVWAYYGVRENLDIFCKDILKNINSLSLKLPELKRFSCECANAR</sequence>
<evidence type="ECO:0000256" key="2">
    <source>
        <dbReference type="ARBA" id="ARBA00023125"/>
    </source>
</evidence>
<gene>
    <name evidence="5" type="primary">arsR</name>
    <name evidence="5" type="ORF">CSUB8521_0706</name>
</gene>
<dbReference type="NCBIfam" id="NF033788">
    <property type="entry name" value="HTH_metalloreg"/>
    <property type="match status" value="1"/>
</dbReference>
<dbReference type="InterPro" id="IPR001845">
    <property type="entry name" value="HTH_ArsR_DNA-bd_dom"/>
</dbReference>
<dbReference type="InterPro" id="IPR036388">
    <property type="entry name" value="WH-like_DNA-bd_sf"/>
</dbReference>
<reference evidence="5 6" key="1">
    <citation type="journal article" date="2014" name="Genome Biol. Evol.">
        <title>Comparative Genomics of the Campylobacter lari Group.</title>
        <authorList>
            <person name="Miller W.G."/>
            <person name="Yee E."/>
            <person name="Chapman M.H."/>
            <person name="Smith T.P."/>
            <person name="Bono J.L."/>
            <person name="Huynh S."/>
            <person name="Parker C.T."/>
            <person name="Vandamme P."/>
            <person name="Luong K."/>
            <person name="Korlach J."/>
        </authorList>
    </citation>
    <scope>NUCLEOTIDE SEQUENCE [LARGE SCALE GENOMIC DNA]</scope>
    <source>
        <strain evidence="5 6">LMG 24374</strain>
    </source>
</reference>
<dbReference type="PROSITE" id="PS50987">
    <property type="entry name" value="HTH_ARSR_2"/>
    <property type="match status" value="1"/>
</dbReference>
<keyword evidence="1" id="KW-0805">Transcription regulation</keyword>
<protein>
    <submittedName>
        <fullName evidence="5">Transcriptional regulator, ArsR family</fullName>
    </submittedName>
</protein>
<dbReference type="GO" id="GO:0003677">
    <property type="term" value="F:DNA binding"/>
    <property type="evidence" value="ECO:0007669"/>
    <property type="project" value="UniProtKB-KW"/>
</dbReference>
<accession>A0A0A8H9C1</accession>
<dbReference type="InterPro" id="IPR011991">
    <property type="entry name" value="ArsR-like_HTH"/>
</dbReference>
<dbReference type="PROSITE" id="PS00846">
    <property type="entry name" value="HTH_ARSR_1"/>
    <property type="match status" value="1"/>
</dbReference>
<evidence type="ECO:0000313" key="6">
    <source>
        <dbReference type="Proteomes" id="UP000031135"/>
    </source>
</evidence>
<keyword evidence="2" id="KW-0238">DNA-binding</keyword>
<dbReference type="PRINTS" id="PR00778">
    <property type="entry name" value="HTHARSR"/>
</dbReference>
<dbReference type="HOGENOM" id="CLU_097806_3_1_7"/>
<keyword evidence="3" id="KW-0804">Transcription</keyword>
<dbReference type="PANTHER" id="PTHR33154">
    <property type="entry name" value="TRANSCRIPTIONAL REGULATOR, ARSR FAMILY"/>
    <property type="match status" value="1"/>
</dbReference>
<dbReference type="SUPFAM" id="SSF46785">
    <property type="entry name" value="Winged helix' DNA-binding domain"/>
    <property type="match status" value="1"/>
</dbReference>
<dbReference type="PANTHER" id="PTHR33154:SF18">
    <property type="entry name" value="ARSENICAL RESISTANCE OPERON REPRESSOR"/>
    <property type="match status" value="1"/>
</dbReference>
<dbReference type="OrthoDB" id="9800238at2"/>
<dbReference type="SMART" id="SM00418">
    <property type="entry name" value="HTH_ARSR"/>
    <property type="match status" value="1"/>
</dbReference>
<feature type="domain" description="HTH arsR-type" evidence="4">
    <location>
        <begin position="1"/>
        <end position="90"/>
    </location>
</feature>
<evidence type="ECO:0000313" key="5">
    <source>
        <dbReference type="EMBL" id="AJC90557.1"/>
    </source>
</evidence>
<dbReference type="KEGG" id="csm:CSUB8521_0706"/>
<dbReference type="InterPro" id="IPR018334">
    <property type="entry name" value="ArsR_HTH"/>
</dbReference>
<dbReference type="InterPro" id="IPR051081">
    <property type="entry name" value="HTH_MetalResp_TranReg"/>
</dbReference>
<dbReference type="AlphaFoldDB" id="A0A0A8H9C1"/>
<name>A0A0A8H9C1_9BACT</name>
<dbReference type="InterPro" id="IPR036390">
    <property type="entry name" value="WH_DNA-bd_sf"/>
</dbReference>